<dbReference type="EMBL" id="LFYT02000003">
    <property type="protein sequence ID" value="PVE44157.1"/>
    <property type="molecule type" value="Genomic_DNA"/>
</dbReference>
<sequence>MHRSMTEFAAVGRRVTAYPTVELILALDCHAPLAMTGWGRAMTWFRHREEPPLAARSEATWRDAAIQQLSLSWHWIATLRSQ</sequence>
<evidence type="ECO:0000313" key="2">
    <source>
        <dbReference type="Proteomes" id="UP000037507"/>
    </source>
</evidence>
<proteinExistence type="predicted"/>
<keyword evidence="2" id="KW-1185">Reference proteome</keyword>
<protein>
    <submittedName>
        <fullName evidence="1">Uncharacterized protein</fullName>
    </submittedName>
</protein>
<accession>A0A2T7UHK9</accession>
<dbReference type="STRING" id="1293045.H663_18830"/>
<dbReference type="Proteomes" id="UP000037507">
    <property type="component" value="Unassembled WGS sequence"/>
</dbReference>
<reference evidence="1" key="1">
    <citation type="submission" date="2017-04" db="EMBL/GenBank/DDBJ databases">
        <title>Unexpected and diverse lifestyles within the genus Limnohabitans.</title>
        <authorList>
            <person name="Kasalicky V."/>
            <person name="Mehrshad M."/>
            <person name="Andrei S.-A."/>
            <person name="Salcher M."/>
            <person name="Kratochvilova H."/>
            <person name="Simek K."/>
            <person name="Ghai R."/>
        </authorList>
    </citation>
    <scope>NUCLEOTIDE SEQUENCE [LARGE SCALE GENOMIC DNA]</scope>
    <source>
        <strain evidence="1">II-D5</strain>
    </source>
</reference>
<evidence type="ECO:0000313" key="1">
    <source>
        <dbReference type="EMBL" id="PVE44157.1"/>
    </source>
</evidence>
<comment type="caution">
    <text evidence="1">The sequence shown here is derived from an EMBL/GenBank/DDBJ whole genome shotgun (WGS) entry which is preliminary data.</text>
</comment>
<organism evidence="1 2">
    <name type="scientific">Limnohabitans planktonicus II-D5</name>
    <dbReference type="NCBI Taxonomy" id="1293045"/>
    <lineage>
        <taxon>Bacteria</taxon>
        <taxon>Pseudomonadati</taxon>
        <taxon>Pseudomonadota</taxon>
        <taxon>Betaproteobacteria</taxon>
        <taxon>Burkholderiales</taxon>
        <taxon>Comamonadaceae</taxon>
        <taxon>Limnohabitans</taxon>
    </lineage>
</organism>
<name>A0A2T7UHK9_9BURK</name>
<gene>
    <name evidence="1" type="ORF">H663_004205</name>
</gene>
<dbReference type="AlphaFoldDB" id="A0A2T7UHK9"/>